<dbReference type="GO" id="GO:0003677">
    <property type="term" value="F:DNA binding"/>
    <property type="evidence" value="ECO:0007669"/>
    <property type="project" value="InterPro"/>
</dbReference>
<dbReference type="InterPro" id="IPR041657">
    <property type="entry name" value="HTH_17"/>
</dbReference>
<gene>
    <name evidence="2" type="ORF">AVDCRST_MAG86-550</name>
</gene>
<protein>
    <recommendedName>
        <fullName evidence="1">Helix-turn-helix domain-containing protein</fullName>
    </recommendedName>
</protein>
<accession>A0A6J4UV95</accession>
<evidence type="ECO:0000259" key="1">
    <source>
        <dbReference type="Pfam" id="PF12728"/>
    </source>
</evidence>
<feature type="domain" description="Helix-turn-helix" evidence="1">
    <location>
        <begin position="8"/>
        <end position="49"/>
    </location>
</feature>
<name>A0A6J4UV95_9DEIN</name>
<dbReference type="Pfam" id="PF12728">
    <property type="entry name" value="HTH_17"/>
    <property type="match status" value="1"/>
</dbReference>
<dbReference type="NCBIfam" id="TIGR01764">
    <property type="entry name" value="excise"/>
    <property type="match status" value="1"/>
</dbReference>
<reference evidence="2" key="1">
    <citation type="submission" date="2020-02" db="EMBL/GenBank/DDBJ databases">
        <authorList>
            <person name="Meier V. D."/>
        </authorList>
    </citation>
    <scope>NUCLEOTIDE SEQUENCE</scope>
    <source>
        <strain evidence="2">AVDCRST_MAG86</strain>
    </source>
</reference>
<evidence type="ECO:0000313" key="2">
    <source>
        <dbReference type="EMBL" id="CAA9560154.1"/>
    </source>
</evidence>
<dbReference type="EMBL" id="CADCWP010000036">
    <property type="protein sequence ID" value="CAA9560154.1"/>
    <property type="molecule type" value="Genomic_DNA"/>
</dbReference>
<dbReference type="InterPro" id="IPR010093">
    <property type="entry name" value="SinI_DNA-bd"/>
</dbReference>
<proteinExistence type="predicted"/>
<dbReference type="AlphaFoldDB" id="A0A6J4UV95"/>
<organism evidence="2">
    <name type="scientific">uncultured Truepera sp</name>
    <dbReference type="NCBI Taxonomy" id="543023"/>
    <lineage>
        <taxon>Bacteria</taxon>
        <taxon>Thermotogati</taxon>
        <taxon>Deinococcota</taxon>
        <taxon>Deinococci</taxon>
        <taxon>Trueperales</taxon>
        <taxon>Trueperaceae</taxon>
        <taxon>Truepera</taxon>
        <taxon>environmental samples</taxon>
    </lineage>
</organism>
<sequence length="169" mass="18709">MSPADDHLTLDETAELLRVGRTRTRQLILEGKLDATKEGNRYRVTRASVYARIGEQTTPPGVQRTLYFARHFRDLTSVSPAEVGRWGHKAALAQVSVQMFGSEQAKPYRELVGQAAERMLEAGAAKDWKGLETARGELDDVLTEYEFVAAPFSTEARQAVAVPLFGEGE</sequence>